<evidence type="ECO:0000256" key="1">
    <source>
        <dbReference type="ARBA" id="ARBA00007074"/>
    </source>
</evidence>
<keyword evidence="2" id="KW-0645">Protease</keyword>
<evidence type="ECO:0000256" key="5">
    <source>
        <dbReference type="SAM" id="MobiDB-lite"/>
    </source>
</evidence>
<dbReference type="GO" id="GO:0008234">
    <property type="term" value="F:cysteine-type peptidase activity"/>
    <property type="evidence" value="ECO:0007669"/>
    <property type="project" value="UniProtKB-KW"/>
</dbReference>
<comment type="caution">
    <text evidence="8">The sequence shown here is derived from an EMBL/GenBank/DDBJ whole genome shotgun (WGS) entry which is preliminary data.</text>
</comment>
<dbReference type="InterPro" id="IPR051794">
    <property type="entry name" value="PG_Endopeptidase_C40"/>
</dbReference>
<organism evidence="8 9">
    <name type="scientific">Mycobacterium talmoniae</name>
    <dbReference type="NCBI Taxonomy" id="1858794"/>
    <lineage>
        <taxon>Bacteria</taxon>
        <taxon>Bacillati</taxon>
        <taxon>Actinomycetota</taxon>
        <taxon>Actinomycetes</taxon>
        <taxon>Mycobacteriales</taxon>
        <taxon>Mycobacteriaceae</taxon>
        <taxon>Mycobacterium</taxon>
    </lineage>
</organism>
<keyword evidence="3 8" id="KW-0378">Hydrolase</keyword>
<dbReference type="AlphaFoldDB" id="A0A2S8BD54"/>
<feature type="compositionally biased region" description="Polar residues" evidence="5">
    <location>
        <begin position="55"/>
        <end position="68"/>
    </location>
</feature>
<feature type="domain" description="NlpC/P60" evidence="7">
    <location>
        <begin position="101"/>
        <end position="224"/>
    </location>
</feature>
<dbReference type="PANTHER" id="PTHR47359">
    <property type="entry name" value="PEPTIDOGLYCAN DL-ENDOPEPTIDASE CWLO"/>
    <property type="match status" value="1"/>
</dbReference>
<feature type="region of interest" description="Disordered" evidence="5">
    <location>
        <begin position="51"/>
        <end position="132"/>
    </location>
</feature>
<evidence type="ECO:0000259" key="7">
    <source>
        <dbReference type="PROSITE" id="PS51935"/>
    </source>
</evidence>
<sequence>MRRIYAAAIGLALSMTTPGLANAVPGSSSQAINSVIQRALSQRGVPYVYGGGNTSGPTSGARQTSATVPGTSTFPGTTGFPSTATAPGATLPRTGTATLPGTGAGTLPGTGTAGVPGTGIAPGTATSPSSGTVGFDSSGLVQYSFAAAGIKMPRTSGEQCNVGQKVPPAQARPGDLICFGPGGSQSVAIYLGNGQMIEATEPAVTVSAARTTNMTPYLTRIITG</sequence>
<feature type="compositionally biased region" description="Low complexity" evidence="5">
    <location>
        <begin position="69"/>
        <end position="101"/>
    </location>
</feature>
<keyword evidence="6" id="KW-0732">Signal</keyword>
<evidence type="ECO:0000256" key="3">
    <source>
        <dbReference type="ARBA" id="ARBA00022801"/>
    </source>
</evidence>
<gene>
    <name evidence="8" type="primary">ripB_2</name>
    <name evidence="8" type="ORF">C1Y40_05268</name>
</gene>
<dbReference type="GO" id="GO:0006508">
    <property type="term" value="P:proteolysis"/>
    <property type="evidence" value="ECO:0007669"/>
    <property type="project" value="UniProtKB-KW"/>
</dbReference>
<dbReference type="Proteomes" id="UP000238296">
    <property type="component" value="Unassembled WGS sequence"/>
</dbReference>
<dbReference type="SUPFAM" id="SSF54001">
    <property type="entry name" value="Cysteine proteinases"/>
    <property type="match status" value="1"/>
</dbReference>
<dbReference type="Pfam" id="PF00877">
    <property type="entry name" value="NLPC_P60"/>
    <property type="match status" value="1"/>
</dbReference>
<dbReference type="InterPro" id="IPR000064">
    <property type="entry name" value="NLP_P60_dom"/>
</dbReference>
<accession>A0A2S8BD54</accession>
<protein>
    <submittedName>
        <fullName evidence="8">Peptidoglycan endopeptidase RipB</fullName>
        <ecNumber evidence="8">3.4.-.-</ecNumber>
    </submittedName>
</protein>
<dbReference type="PANTHER" id="PTHR47359:SF3">
    <property type="entry name" value="NLP_P60 DOMAIN-CONTAINING PROTEIN-RELATED"/>
    <property type="match status" value="1"/>
</dbReference>
<feature type="compositionally biased region" description="Gly residues" evidence="5">
    <location>
        <begin position="102"/>
        <end position="117"/>
    </location>
</feature>
<evidence type="ECO:0000313" key="9">
    <source>
        <dbReference type="Proteomes" id="UP000238296"/>
    </source>
</evidence>
<dbReference type="InterPro" id="IPR038765">
    <property type="entry name" value="Papain-like_cys_pep_sf"/>
</dbReference>
<evidence type="ECO:0000313" key="8">
    <source>
        <dbReference type="EMBL" id="PQM44573.1"/>
    </source>
</evidence>
<name>A0A2S8BD54_9MYCO</name>
<dbReference type="Gene3D" id="3.90.1720.10">
    <property type="entry name" value="endopeptidase domain like (from Nostoc punctiforme)"/>
    <property type="match status" value="1"/>
</dbReference>
<feature type="signal peptide" evidence="6">
    <location>
        <begin position="1"/>
        <end position="23"/>
    </location>
</feature>
<comment type="similarity">
    <text evidence="1">Belongs to the peptidase C40 family.</text>
</comment>
<reference evidence="8 9" key="1">
    <citation type="journal article" date="2017" name="Int. J. Syst. Evol. Microbiol.">
        <title>Mycobacterium talmoniae sp. nov., a slowly growing mycobacterium isolated from human respiratory samples.</title>
        <authorList>
            <person name="Davidson R.M."/>
            <person name="DeGroote M.A."/>
            <person name="Marola J.L."/>
            <person name="Buss S."/>
            <person name="Jones V."/>
            <person name="McNeil M.R."/>
            <person name="Freifeld A.G."/>
            <person name="Elaine Epperson L."/>
            <person name="Hasan N.A."/>
            <person name="Jackson M."/>
            <person name="Iwen P.C."/>
            <person name="Salfinger M."/>
            <person name="Strong M."/>
        </authorList>
    </citation>
    <scope>NUCLEOTIDE SEQUENCE [LARGE SCALE GENOMIC DNA]</scope>
    <source>
        <strain evidence="8 9">ATCC BAA-2683</strain>
    </source>
</reference>
<evidence type="ECO:0000256" key="2">
    <source>
        <dbReference type="ARBA" id="ARBA00022670"/>
    </source>
</evidence>
<dbReference type="EMBL" id="PPEA01000764">
    <property type="protein sequence ID" value="PQM44573.1"/>
    <property type="molecule type" value="Genomic_DNA"/>
</dbReference>
<evidence type="ECO:0000256" key="4">
    <source>
        <dbReference type="ARBA" id="ARBA00022807"/>
    </source>
</evidence>
<dbReference type="EC" id="3.4.-.-" evidence="8"/>
<keyword evidence="4" id="KW-0788">Thiol protease</keyword>
<proteinExistence type="inferred from homology"/>
<feature type="chain" id="PRO_5015646291" evidence="6">
    <location>
        <begin position="24"/>
        <end position="224"/>
    </location>
</feature>
<dbReference type="PROSITE" id="PS51935">
    <property type="entry name" value="NLPC_P60"/>
    <property type="match status" value="1"/>
</dbReference>
<dbReference type="NCBIfam" id="NF033743">
    <property type="entry name" value="NlpC_inact_RipD"/>
    <property type="match status" value="1"/>
</dbReference>
<evidence type="ECO:0000256" key="6">
    <source>
        <dbReference type="SAM" id="SignalP"/>
    </source>
</evidence>